<proteinExistence type="predicted"/>
<keyword evidence="2" id="KW-0472">Membrane</keyword>
<feature type="region of interest" description="Disordered" evidence="1">
    <location>
        <begin position="822"/>
        <end position="842"/>
    </location>
</feature>
<dbReference type="SMART" id="SM01214">
    <property type="entry name" value="Fmp27_GFWDK"/>
    <property type="match status" value="1"/>
</dbReference>
<feature type="compositionally biased region" description="Polar residues" evidence="1">
    <location>
        <begin position="3258"/>
        <end position="3273"/>
    </location>
</feature>
<keyword evidence="7" id="KW-1185">Reference proteome</keyword>
<sequence length="3412" mass="382895">MSSSSETSRHSFAISFTILITIIIVTLFYLFAPKLIRKHAKKFKIGQIGFLSLKELEWTSHHVSSKEPATSDKNGSTSDEDEGGQDLGVRVTVKSIGLRLGSNEGSRRQWIALRVDSPHIRVPKPRTRSNPYDSSSDSSEPEFSSAEASYRYERSRKISGTSSISQLSGLSKSDAPRIEFLKAISHSSKQATASIVRHLPPQVRPALRFLRKLMRLARLEIVRPLLNKLNRLGRRLSWIISVFGVEVNDIQVDVSEICRVTCSIKTGLQLSRGDDGKICCWIVIKKLQIHKITPVDNSGPPTKQDMRPDQAVRDATAAFSFPGSIEMSASAGLDPVIGLASIWAGTKPRGYARKMSYSPITPDGSWKQYIRPRSVNVALKISDDLQAIRRNPKKTGFPPNLKASSAFISIENGLAIMRAIPHRTKTNNSNDPSISILSDDTMFSSSHMSHLEEPQNSSRNVFSLLSIVRQFQISLPSLHCYYILAGPISSSISTSSTLPGTSTSQNKKVAIDLQITRFLLNLDLSAEKVGDKSSRSDHTHMEWFGRGAPIPLRLDSQWKDVSINARLISDSDKSSEAIPNGPTQLLRMSDVSFVLSSSWIPRSLRKKIEWENFALQASYSSINGDHNSHMIVAEFDIGKIRGQMPIDNLLIMHMLSKHNPKGSSQALKPTPVPSQGSTWPRKNRPQDVPKFVFGLSIQSISYDLYGPAGPPSTSFSSATKPNMMNPGNSSRGANVLSIGCSSFHFNSAGEYVDFVLKRSEVARRAARTKARRNEVFVPTSLRDVRISEAHEESILSERRPVDADSASTCLEADARSVKIPDESHDHTRVGPHPQAYPLPNPSPSPFPWKSKVDVFREKSSVDFFYRLSFTWQTHSIDVVFQDDNFKMEKTRHPFASFDLPTRLSSPGPYDFFSLKNIEVTSEFCFAGRSISLFDQQSVPTIDLTLREGTVQTLIEEVSCDLWRSNVLASLVTFTQVFMNFRRQSRPPEARKEKIDPGAAPTPRTIPVPCDIALSIATSKFSLRAAGFDPKRDSTIPRGTQLVISNALIECFHQSSAQPGLYISPHRSRLDLQEDIRVQANAQLVHSPGFESCLLKCAMKKIQMFALPDLTGSLHSNRFSRLDSPCHHQQMFHYRSPSLWDDKVRFGFRHDHSPQSPLDSTLHEPQDVASENKEVSIVEVNRVACRTTLQTSKHAEKGEDELILAVETGLMTFHIHAFHIYCALISISSLLNFVKKVSSHQAEGAKRSPESPSRLPIGIRAEISRANFHLFLSHQVPIFIEMRRVTFQKSSKLGFEARWDILLLAGRSVTSPGRWDDLLKIKTFKIKLVQTNSSNLTSDPALLNRGWHPFIVMIEGDAARLRIPFKFIIAEVLEDVSLLVKTTKQLVHQFIRGGTGSVLQPVIEEPKKLPEIRLKFRIVCVQAEDDPFENKLNAIRRAGKEEVKNRLARDESFDQRVREMNSPKTYPRESKPRQSWESQLHSDRSSTDSPRMDDNASFDSSYLYLGRGGTQSPRVPMTQAAQRLDEYNGAAWIKRIKNALAEQERQEDAIQRQLYGHTATKLTDVMPVPMVPVLKATPLLRVVFNSIRIALYKADFEKNEDGLMNYLHQVGKGLPKDAKFSLIVPMHISWQMEGATIRLRDFPLYLFSLPRPQAQNGHQQERDLAQYTWQFESDFVLAEEMCGIESIRIVPSVVIPPHHSSDGNVYTLDIPKSVMPVKSYANPFIKIKSTAPVQLGWGNSMQPTVQDMMRVLDSLSKPPVDLSERVGFWDKVRLVLHWKVDVSFTGSKADVVLHLKGSRDPYELLGSGAGFVKVWRGNVKILLGHQNDEQEFLQIKSDQFIVGIPNLKDHINNAATGSAPVATATPAANYKRVYQRRSQESESDESDPDTLSSRETEFIKIVGKLTNGVRWGMGIVLERACSDSLDKSCNCSGPAFHRKCRIFTFKPHYQVVTKTPQYGRASDGSPTDSYEGFRSDFIHFSISLTSPTEGGNRQKRPTGQNSIYFSAESFTHFWCWWKTFDSALALPIRQGNLFPSAQAPSKKFGRHVATIKYRFGISPLFLAHTYRYESAPDWVRGKNVVLGFKAKISTFNVDLHSRAVETTIRKPEMKEPKKLIRKAFYQAEIECQDVEIRALSAVFQTPRKSAYANDIGLTADMDESETNSIWEDNLEDESEFLVNPSGEEGGFSIYSSKLGTKDMEWIDLNDFSDIFFWPNSSGAQQPKIKMFDCLSCPRISFLRRPSTAATLQVSPTNNNASDGESISDGQPIEKTKFGKEDTHTCFIGKAEDPMKVQVGLIDARLKELHEKKFQYILNAGSYHPQRPEDTKMVLQIEARMQTLRQLKASMLKKSSSGNSLHEESDTQTDGFDSSDSWADGERYLFEMANQISDENSEWSNRLLVHNPSILISNSIRDILLKYYYSSSQRRAFMYHISARAVKFILDLAEQESSIPVQKPRSDFSKRRSRMRSFEYSKFEGRTNPGTGSKPHPKFPNNDPVSPFPSLIEEQAEQGVPDDFILDPADLVLLLRPQIAFRSEVDDISTVILTAFHAQFKSFEILDPSHIDDPVNATVMKRNFGTVKGFQMFYPCNSSVTSSLHSAPGDQDFQVPIEVLVDLRLEAWGFDRLIGRCTVNIANDAFNQLRIKRRSADADGSFSSATQPHLQTSTDLLRVEMADAVSVHATATHYRAIYNVITDLCLYIDPAQKRRNAALETMQFAYDVDDLEGMAEQIQQQQAQIRLYRNKLDEGYVDLNVFDEARMAALTRCEYQLWIHASDLNLMVEAIRRSQASRLGRSKAEKLPGSQLSGHAKSITWHMLADSGEAIAKLSVTDTRFESYTLPDTSVSNRLHVQDMLALNISADSDRQFDEILSRYEHYNPLDRVGSRKQFLMVVWKTLPPIAGISIIESFQLEIHPIRLQVEHAIGVKVHDYLFAHKSTATESENDSDEPLISVEAANIPVIEGEVKKLHKKRSMLLNRNQSKSRVATPDIPEGKRRTANFSSLPSQESLSDLPSSGGRSRITDSSGLLNPDWRSSLWTGPPASGTAASNRASRAVSLRSTSSDGRRQGVSMSAAPTVLMNWNKQKTEDATEMKKRAQLYKSFVFIDVAPTILCVSYSGPKYPDIFDLVVKVPPFHFESRTWSYSEFFDEIRRTCVSSLFKQSPSILGQIITTARKNKSVPKLMGQKMASGFKFKKMNLFERVNSTPSNVRHTSTNSLSSTMAGTNIDEGTSTTSQDTASLSQSSHSPYLSTDASSPFEGYHLQSNKESTPRPSFFNRSPQLQASYLLSSDQSSLNLDSDVEFGESINNDHKTDMSPPPLDQRSRSHGGMDHSSSYSPAGRRPSHMRLSSSDASHFNSNQLVRQRHQSEGPPVSRHQLPLTTEPMPTNLSFLTHSPPSHPSLLPQKRLTRSNSTCRH</sequence>
<dbReference type="InterPro" id="IPR019415">
    <property type="entry name" value="FMP27_SW_RBG"/>
</dbReference>
<keyword evidence="2" id="KW-1133">Transmembrane helix</keyword>
<accession>A0A2N5UDV7</accession>
<dbReference type="PANTHER" id="PTHR15678:SF6">
    <property type="entry name" value="BRIDGE-LIKE LIPID TRANSFER PROTEIN FAMILY MEMBER 2"/>
    <property type="match status" value="1"/>
</dbReference>
<dbReference type="SMART" id="SM01215">
    <property type="entry name" value="Fmp27_SW"/>
    <property type="match status" value="1"/>
</dbReference>
<feature type="region of interest" description="Disordered" evidence="1">
    <location>
        <begin position="2968"/>
        <end position="3048"/>
    </location>
</feature>
<dbReference type="InterPro" id="IPR019441">
    <property type="entry name" value="FMP27/BLTP2/Hobbit_GFWDK_RBG"/>
</dbReference>
<feature type="compositionally biased region" description="Low complexity" evidence="1">
    <location>
        <begin position="3384"/>
        <end position="3399"/>
    </location>
</feature>
<feature type="compositionally biased region" description="Low complexity" evidence="1">
    <location>
        <begin position="3235"/>
        <end position="3246"/>
    </location>
</feature>
<dbReference type="STRING" id="200324.A0A2N5UDV7"/>
<dbReference type="PANTHER" id="PTHR15678">
    <property type="entry name" value="ANTIGEN MLAA-22-RELATED"/>
    <property type="match status" value="1"/>
</dbReference>
<protein>
    <recommendedName>
        <fullName evidence="8">FMP27 GFWDK domain-containing protein</fullName>
    </recommendedName>
</protein>
<organism evidence="6 7">
    <name type="scientific">Puccinia coronata f. sp. avenae</name>
    <dbReference type="NCBI Taxonomy" id="200324"/>
    <lineage>
        <taxon>Eukaryota</taxon>
        <taxon>Fungi</taxon>
        <taxon>Dikarya</taxon>
        <taxon>Basidiomycota</taxon>
        <taxon>Pucciniomycotina</taxon>
        <taxon>Pucciniomycetes</taxon>
        <taxon>Pucciniales</taxon>
        <taxon>Pucciniaceae</taxon>
        <taxon>Puccinia</taxon>
    </lineage>
</organism>
<feature type="domain" description="FMP27 SW motif-containing RBG unit" evidence="4">
    <location>
        <begin position="1518"/>
        <end position="1622"/>
    </location>
</feature>
<feature type="compositionally biased region" description="Low complexity" evidence="1">
    <location>
        <begin position="129"/>
        <end position="146"/>
    </location>
</feature>
<gene>
    <name evidence="6" type="ORF">PCANC_17911</name>
</gene>
<evidence type="ECO:0000259" key="3">
    <source>
        <dbReference type="SMART" id="SM01214"/>
    </source>
</evidence>
<feature type="region of interest" description="Disordered" evidence="1">
    <location>
        <begin position="3200"/>
        <end position="3273"/>
    </location>
</feature>
<evidence type="ECO:0000256" key="1">
    <source>
        <dbReference type="SAM" id="MobiDB-lite"/>
    </source>
</evidence>
<dbReference type="SMART" id="SM01216">
    <property type="entry name" value="Fmp27_WPPW"/>
    <property type="match status" value="1"/>
</dbReference>
<keyword evidence="2" id="KW-0812">Transmembrane</keyword>
<feature type="region of interest" description="Disordered" evidence="1">
    <location>
        <begin position="2247"/>
        <end position="2269"/>
    </location>
</feature>
<comment type="caution">
    <text evidence="6">The sequence shown here is derived from an EMBL/GenBank/DDBJ whole genome shotgun (WGS) entry which is preliminary data.</text>
</comment>
<feature type="region of interest" description="Disordered" evidence="1">
    <location>
        <begin position="62"/>
        <end position="86"/>
    </location>
</feature>
<feature type="region of interest" description="Disordered" evidence="1">
    <location>
        <begin position="660"/>
        <end position="685"/>
    </location>
</feature>
<feature type="compositionally biased region" description="Polar residues" evidence="1">
    <location>
        <begin position="661"/>
        <end position="680"/>
    </location>
</feature>
<evidence type="ECO:0000259" key="5">
    <source>
        <dbReference type="SMART" id="SM01216"/>
    </source>
</evidence>
<feature type="region of interest" description="Disordered" evidence="1">
    <location>
        <begin position="2348"/>
        <end position="2369"/>
    </location>
</feature>
<dbReference type="EMBL" id="PGCJ01000248">
    <property type="protein sequence ID" value="PLW35925.1"/>
    <property type="molecule type" value="Genomic_DNA"/>
</dbReference>
<feature type="region of interest" description="Disordered" evidence="1">
    <location>
        <begin position="1872"/>
        <end position="1892"/>
    </location>
</feature>
<feature type="domain" description="FMP27/BLTP2/Hobbit GFWDK motif-containing RBG unit" evidence="3">
    <location>
        <begin position="1640"/>
        <end position="1803"/>
    </location>
</feature>
<feature type="region of interest" description="Disordered" evidence="1">
    <location>
        <begin position="121"/>
        <end position="146"/>
    </location>
</feature>
<reference evidence="6 7" key="1">
    <citation type="submission" date="2017-11" db="EMBL/GenBank/DDBJ databases">
        <title>De novo assembly and phasing of dikaryotic genomes from two isolates of Puccinia coronata f. sp. avenae, the causal agent of oat crown rust.</title>
        <authorList>
            <person name="Miller M.E."/>
            <person name="Zhang Y."/>
            <person name="Omidvar V."/>
            <person name="Sperschneider J."/>
            <person name="Schwessinger B."/>
            <person name="Raley C."/>
            <person name="Palmer J.M."/>
            <person name="Garnica D."/>
            <person name="Upadhyaya N."/>
            <person name="Rathjen J."/>
            <person name="Taylor J.M."/>
            <person name="Park R.F."/>
            <person name="Dodds P.N."/>
            <person name="Hirsch C.D."/>
            <person name="Kianian S.F."/>
            <person name="Figueroa M."/>
        </authorList>
    </citation>
    <scope>NUCLEOTIDE SEQUENCE [LARGE SCALE GENOMIC DNA]</scope>
    <source>
        <strain evidence="6">12NC29</strain>
    </source>
</reference>
<dbReference type="OrthoDB" id="1562405at2759"/>
<dbReference type="Pfam" id="PF10344">
    <property type="entry name" value="Hobbit"/>
    <property type="match status" value="1"/>
</dbReference>
<feature type="compositionally biased region" description="Basic and acidic residues" evidence="1">
    <location>
        <begin position="1457"/>
        <end position="1493"/>
    </location>
</feature>
<feature type="region of interest" description="Disordered" evidence="1">
    <location>
        <begin position="3299"/>
        <end position="3412"/>
    </location>
</feature>
<dbReference type="InterPro" id="IPR019449">
    <property type="entry name" value="FMP27_WPPW_RBG"/>
</dbReference>
<dbReference type="InterPro" id="IPR045167">
    <property type="entry name" value="Hobbit"/>
</dbReference>
<dbReference type="Proteomes" id="UP000235388">
    <property type="component" value="Unassembled WGS sequence"/>
</dbReference>
<feature type="compositionally biased region" description="Polar residues" evidence="1">
    <location>
        <begin position="67"/>
        <end position="77"/>
    </location>
</feature>
<feature type="compositionally biased region" description="Polar residues" evidence="1">
    <location>
        <begin position="3200"/>
        <end position="3234"/>
    </location>
</feature>
<evidence type="ECO:0000313" key="6">
    <source>
        <dbReference type="EMBL" id="PLW35925.1"/>
    </source>
</evidence>
<feature type="region of interest" description="Disordered" evidence="1">
    <location>
        <begin position="1457"/>
        <end position="1494"/>
    </location>
</feature>
<evidence type="ECO:0000256" key="2">
    <source>
        <dbReference type="SAM" id="Phobius"/>
    </source>
</evidence>
<feature type="compositionally biased region" description="Polar residues" evidence="1">
    <location>
        <begin position="3342"/>
        <end position="3357"/>
    </location>
</feature>
<feature type="transmembrane region" description="Helical" evidence="2">
    <location>
        <begin position="12"/>
        <end position="32"/>
    </location>
</feature>
<evidence type="ECO:0000259" key="4">
    <source>
        <dbReference type="SMART" id="SM01215"/>
    </source>
</evidence>
<feature type="compositionally biased region" description="Polar residues" evidence="1">
    <location>
        <begin position="2247"/>
        <end position="2263"/>
    </location>
</feature>
<evidence type="ECO:0008006" key="8">
    <source>
        <dbReference type="Google" id="ProtNLM"/>
    </source>
</evidence>
<name>A0A2N5UDV7_9BASI</name>
<feature type="domain" description="FMP27 WPPW motif-containing RBG unit" evidence="5">
    <location>
        <begin position="2082"/>
        <end position="2610"/>
    </location>
</feature>
<feature type="compositionally biased region" description="Polar residues" evidence="1">
    <location>
        <begin position="2994"/>
        <end position="3023"/>
    </location>
</feature>
<evidence type="ECO:0000313" key="7">
    <source>
        <dbReference type="Proteomes" id="UP000235388"/>
    </source>
</evidence>